<reference evidence="12" key="1">
    <citation type="submission" date="2020-08" db="EMBL/GenBank/DDBJ databases">
        <title>Sequencing the genomes of 1000 actinobacteria strains.</title>
        <authorList>
            <person name="Klenk H.-P."/>
        </authorList>
    </citation>
    <scope>NUCLEOTIDE SEQUENCE</scope>
    <source>
        <strain evidence="12">DSM 20582</strain>
    </source>
</reference>
<comment type="subunit">
    <text evidence="3 7">Homodecamer; pentamer of dimers.</text>
</comment>
<feature type="compositionally biased region" description="Low complexity" evidence="11">
    <location>
        <begin position="1"/>
        <end position="47"/>
    </location>
</feature>
<dbReference type="EC" id="2.1.2.11" evidence="7"/>
<comment type="similarity">
    <text evidence="2 7">Belongs to the PanB family.</text>
</comment>
<comment type="caution">
    <text evidence="12">The sequence shown here is derived from an EMBL/GenBank/DDBJ whole genome shotgun (WGS) entry which is preliminary data.</text>
</comment>
<dbReference type="Gene3D" id="3.20.20.60">
    <property type="entry name" value="Phosphoenolpyruvate-binding domains"/>
    <property type="match status" value="1"/>
</dbReference>
<comment type="function">
    <text evidence="6 7">Catalyzes the reversible reaction in which hydroxymethyl group from 5,10-methylenetetrahydrofolate is transferred onto alpha-ketoisovalerate to form ketopantoate.</text>
</comment>
<evidence type="ECO:0000256" key="2">
    <source>
        <dbReference type="ARBA" id="ARBA00008676"/>
    </source>
</evidence>
<dbReference type="Proteomes" id="UP000612712">
    <property type="component" value="Unassembled WGS sequence"/>
</dbReference>
<proteinExistence type="inferred from homology"/>
<dbReference type="GO" id="GO:0005737">
    <property type="term" value="C:cytoplasm"/>
    <property type="evidence" value="ECO:0007669"/>
    <property type="project" value="UniProtKB-SubCell"/>
</dbReference>
<evidence type="ECO:0000256" key="4">
    <source>
        <dbReference type="ARBA" id="ARBA00022655"/>
    </source>
</evidence>
<keyword evidence="12" id="KW-0489">Methyltransferase</keyword>
<dbReference type="NCBIfam" id="NF001452">
    <property type="entry name" value="PRK00311.1"/>
    <property type="match status" value="1"/>
</dbReference>
<dbReference type="PIRSF" id="PIRSF000388">
    <property type="entry name" value="Pantoate_hydroxy_MeTrfase"/>
    <property type="match status" value="1"/>
</dbReference>
<feature type="binding site" evidence="7 9">
    <location>
        <position position="166"/>
    </location>
    <ligand>
        <name>3-methyl-2-oxobutanoate</name>
        <dbReference type="ChEBI" id="CHEBI:11851"/>
    </ligand>
</feature>
<keyword evidence="7" id="KW-0963">Cytoplasm</keyword>
<dbReference type="GO" id="GO:0003864">
    <property type="term" value="F:3-methyl-2-oxobutanoate hydroxymethyltransferase activity"/>
    <property type="evidence" value="ECO:0007669"/>
    <property type="project" value="UniProtKB-UniRule"/>
</dbReference>
<keyword evidence="7 10" id="KW-0479">Metal-binding</keyword>
<feature type="region of interest" description="Disordered" evidence="11">
    <location>
        <begin position="1"/>
        <end position="51"/>
    </location>
</feature>
<dbReference type="SUPFAM" id="SSF51621">
    <property type="entry name" value="Phosphoenolpyruvate/pyruvate domain"/>
    <property type="match status" value="1"/>
</dbReference>
<feature type="binding site" evidence="7 10">
    <location>
        <position position="136"/>
    </location>
    <ligand>
        <name>Mg(2+)</name>
        <dbReference type="ChEBI" id="CHEBI:18420"/>
    </ligand>
</feature>
<evidence type="ECO:0000313" key="12">
    <source>
        <dbReference type="EMBL" id="MBB3114988.1"/>
    </source>
</evidence>
<sequence length="317" mass="32575">MSSTPSSPEAASADPSTTASGTASTTASGTASTSAAGTASNAPSTPAGYMVPTKQVRIRDLHTWRREGRRWAMLTAYDYSTAVAFAEAGIEVMLVGDSAANVVYGYDSTQQVSMDEMCHLAAAVVRGAGSALVVVDLPFGTYEASDEQAVRSAAEILRRSGAHMVKIEGGVRIAPRIRALVDAGIAVCAHVGFTPQSVNALGGFRVQGRGEGADALLADVEAVTAAGAELVVMEMVPADVAARATEASPVPTVGIGAGPGTDAQVLVWHDMAALPAGGHRPRFAKQWASLGRDLTAAAAAYKREVVEGTFPAEEHCF</sequence>
<dbReference type="HAMAP" id="MF_00156">
    <property type="entry name" value="PanB"/>
    <property type="match status" value="1"/>
</dbReference>
<evidence type="ECO:0000256" key="10">
    <source>
        <dbReference type="PIRSR" id="PIRSR000388-3"/>
    </source>
</evidence>
<keyword evidence="7 10" id="KW-0460">Magnesium</keyword>
<dbReference type="InterPro" id="IPR015813">
    <property type="entry name" value="Pyrv/PenolPyrv_kinase-like_dom"/>
</dbReference>
<protein>
    <recommendedName>
        <fullName evidence="7">3-methyl-2-oxobutanoate hydroxymethyltransferase</fullName>
        <ecNumber evidence="7">2.1.2.11</ecNumber>
    </recommendedName>
    <alternativeName>
        <fullName evidence="7">Ketopantoate hydroxymethyltransferase</fullName>
        <shortName evidence="7">KPHMT</shortName>
    </alternativeName>
</protein>
<keyword evidence="4 7" id="KW-0566">Pantothenate biosynthesis</keyword>
<gene>
    <name evidence="7" type="primary">panB</name>
    <name evidence="12" type="ORF">FHU32_000176</name>
</gene>
<evidence type="ECO:0000256" key="5">
    <source>
        <dbReference type="ARBA" id="ARBA00022679"/>
    </source>
</evidence>
<evidence type="ECO:0000313" key="13">
    <source>
        <dbReference type="Proteomes" id="UP000612712"/>
    </source>
</evidence>
<dbReference type="EMBL" id="JACHWT010000001">
    <property type="protein sequence ID" value="MBB3114988.1"/>
    <property type="molecule type" value="Genomic_DNA"/>
</dbReference>
<organism evidence="12 13">
    <name type="scientific">Corynebacterium bovis DSM 20582 = CIP 54.80</name>
    <dbReference type="NCBI Taxonomy" id="927655"/>
    <lineage>
        <taxon>Bacteria</taxon>
        <taxon>Bacillati</taxon>
        <taxon>Actinomycetota</taxon>
        <taxon>Actinomycetes</taxon>
        <taxon>Mycobacteriales</taxon>
        <taxon>Corynebacteriaceae</taxon>
        <taxon>Corynebacterium</taxon>
    </lineage>
</organism>
<dbReference type="AlphaFoldDB" id="A0A8I0CLV2"/>
<comment type="pathway">
    <text evidence="1 7">Cofactor biosynthesis; (R)-pantothenate biosynthesis; (R)-pantoate from 3-methyl-2-oxobutanoate: step 1/2.</text>
</comment>
<evidence type="ECO:0000256" key="8">
    <source>
        <dbReference type="PIRSR" id="PIRSR000388-1"/>
    </source>
</evidence>
<dbReference type="GO" id="GO:0000287">
    <property type="term" value="F:magnesium ion binding"/>
    <property type="evidence" value="ECO:0007669"/>
    <property type="project" value="TreeGrafter"/>
</dbReference>
<dbReference type="InterPro" id="IPR040442">
    <property type="entry name" value="Pyrv_kinase-like_dom_sf"/>
</dbReference>
<comment type="cofactor">
    <cofactor evidence="7 10">
        <name>Mg(2+)</name>
        <dbReference type="ChEBI" id="CHEBI:18420"/>
    </cofactor>
    <text evidence="7 10">Binds 1 Mg(2+) ion per subunit.</text>
</comment>
<dbReference type="CDD" id="cd06557">
    <property type="entry name" value="KPHMT-like"/>
    <property type="match status" value="1"/>
</dbReference>
<feature type="binding site" evidence="7 10">
    <location>
        <position position="168"/>
    </location>
    <ligand>
        <name>Mg(2+)</name>
        <dbReference type="ChEBI" id="CHEBI:18420"/>
    </ligand>
</feature>
<feature type="binding site" evidence="7 9">
    <location>
        <position position="136"/>
    </location>
    <ligand>
        <name>3-methyl-2-oxobutanoate</name>
        <dbReference type="ChEBI" id="CHEBI:11851"/>
    </ligand>
</feature>
<dbReference type="InterPro" id="IPR003700">
    <property type="entry name" value="Pantoate_hydroxy_MeTrfase"/>
</dbReference>
<feature type="binding site" evidence="7 10">
    <location>
        <position position="97"/>
    </location>
    <ligand>
        <name>Mg(2+)</name>
        <dbReference type="ChEBI" id="CHEBI:18420"/>
    </ligand>
</feature>
<evidence type="ECO:0000256" key="1">
    <source>
        <dbReference type="ARBA" id="ARBA00005033"/>
    </source>
</evidence>
<feature type="active site" description="Proton acceptor" evidence="7 8">
    <location>
        <position position="234"/>
    </location>
</feature>
<comment type="catalytic activity">
    <reaction evidence="7">
        <text>(6R)-5,10-methylene-5,6,7,8-tetrahydrofolate + 3-methyl-2-oxobutanoate + H2O = 2-dehydropantoate + (6S)-5,6,7,8-tetrahydrofolate</text>
        <dbReference type="Rhea" id="RHEA:11824"/>
        <dbReference type="ChEBI" id="CHEBI:11561"/>
        <dbReference type="ChEBI" id="CHEBI:11851"/>
        <dbReference type="ChEBI" id="CHEBI:15377"/>
        <dbReference type="ChEBI" id="CHEBI:15636"/>
        <dbReference type="ChEBI" id="CHEBI:57453"/>
        <dbReference type="EC" id="2.1.2.11"/>
    </reaction>
</comment>
<accession>A0A8I0CLV2</accession>
<evidence type="ECO:0000256" key="7">
    <source>
        <dbReference type="HAMAP-Rule" id="MF_00156"/>
    </source>
</evidence>
<dbReference type="UniPathway" id="UPA00028">
    <property type="reaction ID" value="UER00003"/>
</dbReference>
<dbReference type="GO" id="GO:0015940">
    <property type="term" value="P:pantothenate biosynthetic process"/>
    <property type="evidence" value="ECO:0007669"/>
    <property type="project" value="UniProtKB-UniRule"/>
</dbReference>
<name>A0A8I0CLV2_9CORY</name>
<dbReference type="GO" id="GO:0008168">
    <property type="term" value="F:methyltransferase activity"/>
    <property type="evidence" value="ECO:0007669"/>
    <property type="project" value="UniProtKB-KW"/>
</dbReference>
<evidence type="ECO:0000256" key="11">
    <source>
        <dbReference type="SAM" id="MobiDB-lite"/>
    </source>
</evidence>
<dbReference type="PANTHER" id="PTHR20881:SF0">
    <property type="entry name" value="3-METHYL-2-OXOBUTANOATE HYDROXYMETHYLTRANSFERASE"/>
    <property type="match status" value="1"/>
</dbReference>
<dbReference type="PANTHER" id="PTHR20881">
    <property type="entry name" value="3-METHYL-2-OXOBUTANOATE HYDROXYMETHYLTRANSFERASE"/>
    <property type="match status" value="1"/>
</dbReference>
<keyword evidence="5 7" id="KW-0808">Transferase</keyword>
<dbReference type="FunFam" id="3.20.20.60:FF:000003">
    <property type="entry name" value="3-methyl-2-oxobutanoate hydroxymethyltransferase"/>
    <property type="match status" value="1"/>
</dbReference>
<dbReference type="Pfam" id="PF02548">
    <property type="entry name" value="Pantoate_transf"/>
    <property type="match status" value="1"/>
</dbReference>
<feature type="binding site" evidence="7 9">
    <location>
        <begin position="97"/>
        <end position="98"/>
    </location>
    <ligand>
        <name>3-methyl-2-oxobutanoate</name>
        <dbReference type="ChEBI" id="CHEBI:11851"/>
    </ligand>
</feature>
<evidence type="ECO:0000256" key="6">
    <source>
        <dbReference type="ARBA" id="ARBA00056497"/>
    </source>
</evidence>
<dbReference type="GO" id="GO:0032259">
    <property type="term" value="P:methylation"/>
    <property type="evidence" value="ECO:0007669"/>
    <property type="project" value="UniProtKB-KW"/>
</dbReference>
<evidence type="ECO:0000256" key="9">
    <source>
        <dbReference type="PIRSR" id="PIRSR000388-2"/>
    </source>
</evidence>
<dbReference type="NCBIfam" id="TIGR00222">
    <property type="entry name" value="panB"/>
    <property type="match status" value="1"/>
</dbReference>
<comment type="subcellular location">
    <subcellularLocation>
        <location evidence="7">Cytoplasm</location>
    </subcellularLocation>
</comment>
<evidence type="ECO:0000256" key="3">
    <source>
        <dbReference type="ARBA" id="ARBA00011424"/>
    </source>
</evidence>